<keyword evidence="4" id="KW-1185">Reference proteome</keyword>
<accession>A0A4R7KSG0</accession>
<dbReference type="Gene3D" id="3.40.50.150">
    <property type="entry name" value="Vaccinia Virus protein VP39"/>
    <property type="match status" value="1"/>
</dbReference>
<dbReference type="PIRSF" id="PIRSF004553">
    <property type="entry name" value="CHP00095"/>
    <property type="match status" value="1"/>
</dbReference>
<dbReference type="PANTHER" id="PTHR43542">
    <property type="entry name" value="METHYLTRANSFERASE"/>
    <property type="match status" value="1"/>
</dbReference>
<dbReference type="AlphaFoldDB" id="A0A4R7KSG0"/>
<dbReference type="GO" id="GO:0008168">
    <property type="term" value="F:methyltransferase activity"/>
    <property type="evidence" value="ECO:0007669"/>
    <property type="project" value="UniProtKB-KW"/>
</dbReference>
<dbReference type="PANTHER" id="PTHR43542:SF1">
    <property type="entry name" value="METHYLTRANSFERASE"/>
    <property type="match status" value="1"/>
</dbReference>
<reference evidence="3 4" key="1">
    <citation type="submission" date="2019-03" db="EMBL/GenBank/DDBJ databases">
        <title>Genomic Encyclopedia of Type Strains, Phase IV (KMG-IV): sequencing the most valuable type-strain genomes for metagenomic binning, comparative biology and taxonomic classification.</title>
        <authorList>
            <person name="Goeker M."/>
        </authorList>
    </citation>
    <scope>NUCLEOTIDE SEQUENCE [LARGE SCALE GENOMIC DNA]</scope>
    <source>
        <strain evidence="3 4">DSM 24455</strain>
    </source>
</reference>
<dbReference type="NCBIfam" id="TIGR00095">
    <property type="entry name" value="16S rRNA (guanine(966)-N(2))-methyltransferase RsmD"/>
    <property type="match status" value="1"/>
</dbReference>
<protein>
    <submittedName>
        <fullName evidence="3">16S rRNA (Guanine(966)-N(2))-methyltransferase RsmD</fullName>
    </submittedName>
</protein>
<evidence type="ECO:0000313" key="4">
    <source>
        <dbReference type="Proteomes" id="UP000295325"/>
    </source>
</evidence>
<dbReference type="Pfam" id="PF03602">
    <property type="entry name" value="Cons_hypoth95"/>
    <property type="match status" value="1"/>
</dbReference>
<keyword evidence="1 3" id="KW-0489">Methyltransferase</keyword>
<evidence type="ECO:0000313" key="3">
    <source>
        <dbReference type="EMBL" id="TDT61624.1"/>
    </source>
</evidence>
<dbReference type="GO" id="GO:0003676">
    <property type="term" value="F:nucleic acid binding"/>
    <property type="evidence" value="ECO:0007669"/>
    <property type="project" value="InterPro"/>
</dbReference>
<evidence type="ECO:0000256" key="1">
    <source>
        <dbReference type="ARBA" id="ARBA00022603"/>
    </source>
</evidence>
<sequence>MRIITGIAKGRRILAPEGIETRPTSDRVKEALFNIIQYKIDGSIILDLFAGTGNLGLEAVSRGAQRCVFIEHNRNTYKILLRNIEYLGFNGKSEAYNQDAFTALKILARREEKYDIIFLDPPYGKGYIEKAIELISHFDLLSDEGIIASEHDKTDELPEKIGLLKVYRSERYGRTKITFWNKEEYNG</sequence>
<dbReference type="GO" id="GO:0031167">
    <property type="term" value="P:rRNA methylation"/>
    <property type="evidence" value="ECO:0007669"/>
    <property type="project" value="InterPro"/>
</dbReference>
<evidence type="ECO:0000256" key="2">
    <source>
        <dbReference type="ARBA" id="ARBA00022679"/>
    </source>
</evidence>
<keyword evidence="2 3" id="KW-0808">Transferase</keyword>
<dbReference type="InterPro" id="IPR002052">
    <property type="entry name" value="DNA_methylase_N6_adenine_CS"/>
</dbReference>
<dbReference type="CDD" id="cd02440">
    <property type="entry name" value="AdoMet_MTases"/>
    <property type="match status" value="1"/>
</dbReference>
<name>A0A4R7KSG0_9CLOT</name>
<dbReference type="InterPro" id="IPR004398">
    <property type="entry name" value="RNA_MeTrfase_RsmD"/>
</dbReference>
<comment type="caution">
    <text evidence="3">The sequence shown here is derived from an EMBL/GenBank/DDBJ whole genome shotgun (WGS) entry which is preliminary data.</text>
</comment>
<dbReference type="RefSeq" id="WP_133627733.1">
    <property type="nucleotide sequence ID" value="NZ_SOAZ01000006.1"/>
</dbReference>
<dbReference type="PROSITE" id="PS00092">
    <property type="entry name" value="N6_MTASE"/>
    <property type="match status" value="1"/>
</dbReference>
<dbReference type="Proteomes" id="UP000295325">
    <property type="component" value="Unassembled WGS sequence"/>
</dbReference>
<dbReference type="EMBL" id="SOAZ01000006">
    <property type="protein sequence ID" value="TDT61624.1"/>
    <property type="molecule type" value="Genomic_DNA"/>
</dbReference>
<gene>
    <name evidence="3" type="ORF">EDD71_106108</name>
</gene>
<dbReference type="OrthoDB" id="9803017at2"/>
<dbReference type="InterPro" id="IPR029063">
    <property type="entry name" value="SAM-dependent_MTases_sf"/>
</dbReference>
<proteinExistence type="predicted"/>
<dbReference type="SUPFAM" id="SSF53335">
    <property type="entry name" value="S-adenosyl-L-methionine-dependent methyltransferases"/>
    <property type="match status" value="1"/>
</dbReference>
<organism evidence="3 4">
    <name type="scientific">Fonticella tunisiensis</name>
    <dbReference type="NCBI Taxonomy" id="1096341"/>
    <lineage>
        <taxon>Bacteria</taxon>
        <taxon>Bacillati</taxon>
        <taxon>Bacillota</taxon>
        <taxon>Clostridia</taxon>
        <taxon>Eubacteriales</taxon>
        <taxon>Clostridiaceae</taxon>
        <taxon>Fonticella</taxon>
    </lineage>
</organism>